<dbReference type="PANTHER" id="PTHR43158:SF2">
    <property type="entry name" value="SKFA PEPTIDE EXPORT ATP-BINDING PROTEIN SKFE"/>
    <property type="match status" value="1"/>
</dbReference>
<dbReference type="InterPro" id="IPR003439">
    <property type="entry name" value="ABC_transporter-like_ATP-bd"/>
</dbReference>
<keyword evidence="2 4" id="KW-0067">ATP-binding</keyword>
<feature type="domain" description="ABC transporter" evidence="3">
    <location>
        <begin position="1"/>
        <end position="206"/>
    </location>
</feature>
<dbReference type="GO" id="GO:0005524">
    <property type="term" value="F:ATP binding"/>
    <property type="evidence" value="ECO:0007669"/>
    <property type="project" value="UniProtKB-KW"/>
</dbReference>
<dbReference type="RefSeq" id="WP_259137508.1">
    <property type="nucleotide sequence ID" value="NZ_JANUXX010000002.1"/>
</dbReference>
<dbReference type="Gene3D" id="3.40.50.300">
    <property type="entry name" value="P-loop containing nucleotide triphosphate hydrolases"/>
    <property type="match status" value="2"/>
</dbReference>
<protein>
    <submittedName>
        <fullName evidence="4">ABC transporter ATP-binding protein</fullName>
    </submittedName>
</protein>
<dbReference type="Proteomes" id="UP001206548">
    <property type="component" value="Unassembled WGS sequence"/>
</dbReference>
<name>A0ABT2F6C4_9STRE</name>
<comment type="caution">
    <text evidence="4">The sequence shown here is derived from an EMBL/GenBank/DDBJ whole genome shotgun (WGS) entry which is preliminary data.</text>
</comment>
<evidence type="ECO:0000256" key="1">
    <source>
        <dbReference type="ARBA" id="ARBA00022741"/>
    </source>
</evidence>
<organism evidence="4 5">
    <name type="scientific">Streptococcus sciuri</name>
    <dbReference type="NCBI Taxonomy" id="2973939"/>
    <lineage>
        <taxon>Bacteria</taxon>
        <taxon>Bacillati</taxon>
        <taxon>Bacillota</taxon>
        <taxon>Bacilli</taxon>
        <taxon>Lactobacillales</taxon>
        <taxon>Streptococcaceae</taxon>
        <taxon>Streptococcus</taxon>
    </lineage>
</organism>
<keyword evidence="5" id="KW-1185">Reference proteome</keyword>
<reference evidence="4 5" key="1">
    <citation type="journal article" date="2023" name="Int. J. Syst. Evol. Microbiol.">
        <title>Streptococcus sciuri sp. nov., Staphylococcus marylandisciuri sp. nov. and Staphylococcus americanisciuri sp. nov., isolated from faeces of eastern grey squirrel (Sciurus carolinensis).</title>
        <authorList>
            <person name="Volokhov D.V."/>
            <person name="Zagorodnyaya T.A."/>
            <person name="Furtak V.A."/>
            <person name="Nattanmai G."/>
            <person name="Randall L."/>
            <person name="Jose S."/>
            <person name="Gao Y."/>
            <person name="Eisenberg T."/>
            <person name="Delmonte P."/>
            <person name="Blom J."/>
            <person name="Mitchell K.K."/>
        </authorList>
    </citation>
    <scope>NUCLEOTIDE SEQUENCE [LARGE SCALE GENOMIC DNA]</scope>
    <source>
        <strain evidence="4 5">SQ9-PEA</strain>
    </source>
</reference>
<dbReference type="EMBL" id="JANUXX010000002">
    <property type="protein sequence ID" value="MCS4487940.1"/>
    <property type="molecule type" value="Genomic_DNA"/>
</dbReference>
<gene>
    <name evidence="4" type="ORF">NXS10_02995</name>
</gene>
<dbReference type="Pfam" id="PF00005">
    <property type="entry name" value="ABC_tran"/>
    <property type="match status" value="1"/>
</dbReference>
<keyword evidence="1" id="KW-0547">Nucleotide-binding</keyword>
<dbReference type="PROSITE" id="PS50893">
    <property type="entry name" value="ABC_TRANSPORTER_2"/>
    <property type="match status" value="1"/>
</dbReference>
<dbReference type="SUPFAM" id="SSF52540">
    <property type="entry name" value="P-loop containing nucleoside triphosphate hydrolases"/>
    <property type="match status" value="1"/>
</dbReference>
<dbReference type="InterPro" id="IPR027417">
    <property type="entry name" value="P-loop_NTPase"/>
</dbReference>
<evidence type="ECO:0000313" key="5">
    <source>
        <dbReference type="Proteomes" id="UP001206548"/>
    </source>
</evidence>
<dbReference type="PANTHER" id="PTHR43158">
    <property type="entry name" value="SKFA PEPTIDE EXPORT ATP-BINDING PROTEIN SKFE"/>
    <property type="match status" value="1"/>
</dbReference>
<evidence type="ECO:0000259" key="3">
    <source>
        <dbReference type="PROSITE" id="PS50893"/>
    </source>
</evidence>
<evidence type="ECO:0000256" key="2">
    <source>
        <dbReference type="ARBA" id="ARBA00022840"/>
    </source>
</evidence>
<evidence type="ECO:0000313" key="4">
    <source>
        <dbReference type="EMBL" id="MCS4487940.1"/>
    </source>
</evidence>
<dbReference type="CDD" id="cd00267">
    <property type="entry name" value="ABC_ATPase"/>
    <property type="match status" value="1"/>
</dbReference>
<sequence length="206" mass="23622">MIIDNYNLTVGNKKLLENTRLFFEKGKINHVLGRNGSGKSQLAKDFILNNSKCFPNDISKKTLIISSYSNIPSELTISDLQNTVPWKLSNEMYDLLNIKSIDAHVKLKYLSDGQKQKVKLYILLSLDKNIIIFDEITNALDKKTVDEIHVFLKNYIINNPEKIIINISHDISDIRELEGNYLVIDDTKFNKVNSLDKAISWYLGES</sequence>
<accession>A0ABT2F6C4</accession>
<proteinExistence type="predicted"/>